<evidence type="ECO:0000313" key="4">
    <source>
        <dbReference type="EMBL" id="CAB4186788.1"/>
    </source>
</evidence>
<accession>A0A6J5SYJ3</accession>
<sequence length="226" mass="24736">MVVAISGIVGLSGCGSLKFGNDNPGITPSAVIPVKDEVVELSTEFKREGVRVFYTLTGAVDRVEAKGFADVWQQRYEHVAELEAKEKMVKFLRGESVSSSRKTQVIAKAIERAQDNTVNRFKKMDGSSALSTTAEELEAEPKNKSEENNNNKEENARDNTALRKASINNAQTVTSSITVTATGRLTAVRKSKGEIVNDGKIYVGTYVWSPKDQEAARSITRMMDAQ</sequence>
<feature type="compositionally biased region" description="Basic and acidic residues" evidence="1">
    <location>
        <begin position="139"/>
        <end position="158"/>
    </location>
</feature>
<dbReference type="EMBL" id="LR796776">
    <property type="protein sequence ID" value="CAB4165560.1"/>
    <property type="molecule type" value="Genomic_DNA"/>
</dbReference>
<organism evidence="5">
    <name type="scientific">uncultured Caudovirales phage</name>
    <dbReference type="NCBI Taxonomy" id="2100421"/>
    <lineage>
        <taxon>Viruses</taxon>
        <taxon>Duplodnaviria</taxon>
        <taxon>Heunggongvirae</taxon>
        <taxon>Uroviricota</taxon>
        <taxon>Caudoviricetes</taxon>
        <taxon>Peduoviridae</taxon>
        <taxon>Maltschvirus</taxon>
        <taxon>Maltschvirus maltsch</taxon>
    </lineage>
</organism>
<proteinExistence type="predicted"/>
<feature type="region of interest" description="Disordered" evidence="1">
    <location>
        <begin position="118"/>
        <end position="158"/>
    </location>
</feature>
<evidence type="ECO:0000313" key="2">
    <source>
        <dbReference type="EMBL" id="CAB4163735.1"/>
    </source>
</evidence>
<name>A0A6J5SYJ3_9CAUD</name>
<dbReference type="EMBL" id="LR797099">
    <property type="protein sequence ID" value="CAB4186788.1"/>
    <property type="molecule type" value="Genomic_DNA"/>
</dbReference>
<gene>
    <name evidence="4" type="ORF">UFOVP1146_134</name>
    <name evidence="5" type="ORF">UFOVP1638_9</name>
    <name evidence="2" type="ORF">UFOVP812_47</name>
    <name evidence="3" type="ORF">UFOVP818_96</name>
</gene>
<dbReference type="EMBL" id="LR797502">
    <property type="protein sequence ID" value="CAB4220485.1"/>
    <property type="molecule type" value="Genomic_DNA"/>
</dbReference>
<evidence type="ECO:0000313" key="3">
    <source>
        <dbReference type="EMBL" id="CAB4165560.1"/>
    </source>
</evidence>
<dbReference type="EMBL" id="LR796758">
    <property type="protein sequence ID" value="CAB4163735.1"/>
    <property type="molecule type" value="Genomic_DNA"/>
</dbReference>
<evidence type="ECO:0000256" key="1">
    <source>
        <dbReference type="SAM" id="MobiDB-lite"/>
    </source>
</evidence>
<evidence type="ECO:0000313" key="5">
    <source>
        <dbReference type="EMBL" id="CAB4220485.1"/>
    </source>
</evidence>
<protein>
    <submittedName>
        <fullName evidence="5">Uncharacterized protein</fullName>
    </submittedName>
</protein>
<reference evidence="5" key="1">
    <citation type="submission" date="2020-05" db="EMBL/GenBank/DDBJ databases">
        <authorList>
            <person name="Chiriac C."/>
            <person name="Salcher M."/>
            <person name="Ghai R."/>
            <person name="Kavagutti S V."/>
        </authorList>
    </citation>
    <scope>NUCLEOTIDE SEQUENCE</scope>
</reference>